<organism evidence="2 3">
    <name type="scientific">Vanilla planifolia</name>
    <name type="common">Vanilla</name>
    <dbReference type="NCBI Taxonomy" id="51239"/>
    <lineage>
        <taxon>Eukaryota</taxon>
        <taxon>Viridiplantae</taxon>
        <taxon>Streptophyta</taxon>
        <taxon>Embryophyta</taxon>
        <taxon>Tracheophyta</taxon>
        <taxon>Spermatophyta</taxon>
        <taxon>Magnoliopsida</taxon>
        <taxon>Liliopsida</taxon>
        <taxon>Asparagales</taxon>
        <taxon>Orchidaceae</taxon>
        <taxon>Vanilloideae</taxon>
        <taxon>Vanilleae</taxon>
        <taxon>Vanilla</taxon>
    </lineage>
</organism>
<evidence type="ECO:0000313" key="3">
    <source>
        <dbReference type="Proteomes" id="UP000636800"/>
    </source>
</evidence>
<dbReference type="Pfam" id="PF24818">
    <property type="entry name" value="PH_TRF2_HOY1"/>
    <property type="match status" value="1"/>
</dbReference>
<protein>
    <recommendedName>
        <fullName evidence="1">TRF2/HOY1 PH-like domain-containing protein</fullName>
    </recommendedName>
</protein>
<name>A0A835UKZ5_VANPL</name>
<feature type="domain" description="TRF2/HOY1 PH-like" evidence="1">
    <location>
        <begin position="157"/>
        <end position="275"/>
    </location>
</feature>
<dbReference type="EMBL" id="JADCNL010000010">
    <property type="protein sequence ID" value="KAG0464545.1"/>
    <property type="molecule type" value="Genomic_DNA"/>
</dbReference>
<dbReference type="AlphaFoldDB" id="A0A835UKZ5"/>
<sequence>MANMSLSPADSWLSGFPLPLSVSEERSSSYRHQRLRELSFQRITIGLLGLIPERGLEKERQALVVKAEMLDESGRLGKRHKCSAHDKQHDNLLEGPSPLGLRLRKSPSLMDLIQMRLHQASSSSASCITNCENLDTGIKDLKSTAISGTTEKMKASNFPASLLRIGTWERVSKHEGDLVAKCYFAKHKLVWEVLEGGLKSKIEIQWSEIAALKATFPEDGPGALDIVLVRPPLFFKETNPQPRKHTLWQAISDFTGGQASRHRRHYLQCPQGFLNKHFEKLIQCDPRLHALSQHLDIVVDNPYFEAQCSAFEDLDELKGHGFDKLTNDYRLKASDHHDQLLSSAAPAISVKYEIGDWDDPSPSSDTCSVNQNDCCGKEDLKDPTQREQLKLAELKPSLSTLFSCNSQLCSHECSASKDTLEELKNYLLSDSLTTPASDERRLMSKVNSLCCLLQKDSTSVQSLEATRTYALVDDNGNKGKPSFFPGLSIELNPLHEISSAEAETNDVFPLKQTSSSISRKDSFGDLLLHLPRVASLPQFFFDVKEDDEYQTSPRRNLG</sequence>
<comment type="caution">
    <text evidence="2">The sequence shown here is derived from an EMBL/GenBank/DDBJ whole genome shotgun (WGS) entry which is preliminary data.</text>
</comment>
<dbReference type="PANTHER" id="PTHR33494:SF1">
    <property type="entry name" value="C2H2-TYPE DOMAIN-CONTAINING PROTEIN-RELATED"/>
    <property type="match status" value="1"/>
</dbReference>
<proteinExistence type="predicted"/>
<evidence type="ECO:0000259" key="1">
    <source>
        <dbReference type="Pfam" id="PF24818"/>
    </source>
</evidence>
<reference evidence="2 3" key="1">
    <citation type="journal article" date="2020" name="Nat. Food">
        <title>A phased Vanilla planifolia genome enables genetic improvement of flavour and production.</title>
        <authorList>
            <person name="Hasing T."/>
            <person name="Tang H."/>
            <person name="Brym M."/>
            <person name="Khazi F."/>
            <person name="Huang T."/>
            <person name="Chambers A.H."/>
        </authorList>
    </citation>
    <scope>NUCLEOTIDE SEQUENCE [LARGE SCALE GENOMIC DNA]</scope>
    <source>
        <tissue evidence="2">Leaf</tissue>
    </source>
</reference>
<dbReference type="Proteomes" id="UP000636800">
    <property type="component" value="Chromosome 10"/>
</dbReference>
<accession>A0A835UKZ5</accession>
<keyword evidence="3" id="KW-1185">Reference proteome</keyword>
<evidence type="ECO:0000313" key="2">
    <source>
        <dbReference type="EMBL" id="KAG0464545.1"/>
    </source>
</evidence>
<dbReference type="PANTHER" id="PTHR33494">
    <property type="entry name" value="OS02G0793800 PROTEIN"/>
    <property type="match status" value="1"/>
</dbReference>
<dbReference type="InterPro" id="IPR057939">
    <property type="entry name" value="TRF2_HOY1_PH"/>
</dbReference>
<gene>
    <name evidence="2" type="ORF">HPP92_020614</name>
</gene>